<dbReference type="EMBL" id="AAHOXJ010000012">
    <property type="protein sequence ID" value="EBY7404312.1"/>
    <property type="molecule type" value="Genomic_DNA"/>
</dbReference>
<dbReference type="InterPro" id="IPR035897">
    <property type="entry name" value="Toll_tir_struct_dom_sf"/>
</dbReference>
<evidence type="ECO:0000259" key="1">
    <source>
        <dbReference type="Pfam" id="PF13676"/>
    </source>
</evidence>
<protein>
    <submittedName>
        <fullName evidence="2">Toll/interleukin-1 receptor domain-containing protein</fullName>
    </submittedName>
</protein>
<gene>
    <name evidence="2" type="ORF">D6J37_15020</name>
</gene>
<dbReference type="RefSeq" id="WP_079917099.1">
    <property type="nucleotide sequence ID" value="NZ_CP020718.1"/>
</dbReference>
<name>A0A3V7KL20_SALET</name>
<dbReference type="InterPro" id="IPR000157">
    <property type="entry name" value="TIR_dom"/>
</dbReference>
<feature type="domain" description="TIR" evidence="1">
    <location>
        <begin position="6"/>
        <end position="87"/>
    </location>
</feature>
<evidence type="ECO:0000313" key="2">
    <source>
        <dbReference type="EMBL" id="EBY7404312.1"/>
    </source>
</evidence>
<keyword evidence="2" id="KW-0675">Receptor</keyword>
<dbReference type="Gene3D" id="3.40.50.10140">
    <property type="entry name" value="Toll/interleukin-1 receptor homology (TIR) domain"/>
    <property type="match status" value="1"/>
</dbReference>
<reference evidence="2" key="1">
    <citation type="submission" date="2018-09" db="EMBL/GenBank/DDBJ databases">
        <authorList>
            <person name="Ashton P.M."/>
            <person name="Dallman T."/>
            <person name="Nair S."/>
            <person name="De Pinna E."/>
            <person name="Peters T."/>
            <person name="Grant K."/>
        </authorList>
    </citation>
    <scope>NUCLEOTIDE SEQUENCE</scope>
    <source>
        <strain evidence="2">243839</strain>
    </source>
</reference>
<proteinExistence type="predicted"/>
<dbReference type="AlphaFoldDB" id="A0A3V7KL20"/>
<dbReference type="SUPFAM" id="SSF52200">
    <property type="entry name" value="Toll/Interleukin receptor TIR domain"/>
    <property type="match status" value="1"/>
</dbReference>
<dbReference type="Pfam" id="PF13676">
    <property type="entry name" value="TIR_2"/>
    <property type="match status" value="1"/>
</dbReference>
<dbReference type="GO" id="GO:0007165">
    <property type="term" value="P:signal transduction"/>
    <property type="evidence" value="ECO:0007669"/>
    <property type="project" value="InterPro"/>
</dbReference>
<sequence length="271" mass="30408">MSEKLIFLSHITEEKELAKIIKDAIEDEFAGFVSVFVSSDGETIKAGQNFLKVIEDGLVNCIAAIYLISPNSVKRSWISFELGAVWIRNTLNQNAGLGDIPTLPFCHSGMVFKELPQPICNLNAIEANMASKLEFAFRSLQSAVGARGRLRTDFNELAAKVVDFERRYVLFDNLEKVFDILNLSKKALKEIKSKVQNNSSSEFIVSFDLVPTTVEKEVRDILHKIPNDLIKVQSEFLGMTVTANDSFPGCKLQVIFKMELLKDYFNKTASL</sequence>
<comment type="caution">
    <text evidence="2">The sequence shown here is derived from an EMBL/GenBank/DDBJ whole genome shotgun (WGS) entry which is preliminary data.</text>
</comment>
<organism evidence="2">
    <name type="scientific">Salmonella enterica subsp. enterica serovar Pomona</name>
    <dbReference type="NCBI Taxonomy" id="570935"/>
    <lineage>
        <taxon>Bacteria</taxon>
        <taxon>Pseudomonadati</taxon>
        <taxon>Pseudomonadota</taxon>
        <taxon>Gammaproteobacteria</taxon>
        <taxon>Enterobacterales</taxon>
        <taxon>Enterobacteriaceae</taxon>
        <taxon>Salmonella</taxon>
    </lineage>
</organism>
<accession>A0A3V7KL20</accession>